<evidence type="ECO:0000256" key="2">
    <source>
        <dbReference type="ARBA" id="ARBA00022692"/>
    </source>
</evidence>
<dbReference type="InterPro" id="IPR014743">
    <property type="entry name" value="Cl-channel_core"/>
</dbReference>
<evidence type="ECO:0000313" key="7">
    <source>
        <dbReference type="Proteomes" id="UP001432075"/>
    </source>
</evidence>
<keyword evidence="3 5" id="KW-1133">Transmembrane helix</keyword>
<keyword evidence="4 5" id="KW-0472">Membrane</keyword>
<feature type="transmembrane region" description="Helical" evidence="5">
    <location>
        <begin position="381"/>
        <end position="405"/>
    </location>
</feature>
<dbReference type="PRINTS" id="PR00762">
    <property type="entry name" value="CLCHANNEL"/>
</dbReference>
<evidence type="ECO:0000256" key="4">
    <source>
        <dbReference type="ARBA" id="ARBA00023136"/>
    </source>
</evidence>
<dbReference type="Gene3D" id="1.10.3080.10">
    <property type="entry name" value="Clc chloride channel"/>
    <property type="match status" value="1"/>
</dbReference>
<keyword evidence="7" id="KW-1185">Reference proteome</keyword>
<protein>
    <submittedName>
        <fullName evidence="6">Chloride channel protein</fullName>
    </submittedName>
</protein>
<dbReference type="PANTHER" id="PTHR43427">
    <property type="entry name" value="CHLORIDE CHANNEL PROTEIN CLC-E"/>
    <property type="match status" value="1"/>
</dbReference>
<keyword evidence="2 5" id="KW-0812">Transmembrane</keyword>
<organism evidence="6 7">
    <name type="scientific">Streptomyces goshikiensis</name>
    <dbReference type="NCBI Taxonomy" id="1942"/>
    <lineage>
        <taxon>Bacteria</taxon>
        <taxon>Bacillati</taxon>
        <taxon>Actinomycetota</taxon>
        <taxon>Actinomycetes</taxon>
        <taxon>Kitasatosporales</taxon>
        <taxon>Streptomycetaceae</taxon>
        <taxon>Streptomyces</taxon>
    </lineage>
</organism>
<feature type="transmembrane region" description="Helical" evidence="5">
    <location>
        <begin position="183"/>
        <end position="206"/>
    </location>
</feature>
<accession>A0ABZ1RWP5</accession>
<dbReference type="Pfam" id="PF00654">
    <property type="entry name" value="Voltage_CLC"/>
    <property type="match status" value="1"/>
</dbReference>
<feature type="transmembrane region" description="Helical" evidence="5">
    <location>
        <begin position="226"/>
        <end position="250"/>
    </location>
</feature>
<feature type="transmembrane region" description="Helical" evidence="5">
    <location>
        <begin position="54"/>
        <end position="74"/>
    </location>
</feature>
<dbReference type="Proteomes" id="UP001432075">
    <property type="component" value="Chromosome"/>
</dbReference>
<evidence type="ECO:0000313" key="6">
    <source>
        <dbReference type="EMBL" id="WUO51063.1"/>
    </source>
</evidence>
<reference evidence="6" key="1">
    <citation type="submission" date="2022-10" db="EMBL/GenBank/DDBJ databases">
        <title>The complete genomes of actinobacterial strains from the NBC collection.</title>
        <authorList>
            <person name="Joergensen T.S."/>
            <person name="Alvarez Arevalo M."/>
            <person name="Sterndorff E.B."/>
            <person name="Faurdal D."/>
            <person name="Vuksanovic O."/>
            <person name="Mourched A.-S."/>
            <person name="Charusanti P."/>
            <person name="Shaw S."/>
            <person name="Blin K."/>
            <person name="Weber T."/>
        </authorList>
    </citation>
    <scope>NUCLEOTIDE SEQUENCE</scope>
    <source>
        <strain evidence="6">NBC_00283</strain>
    </source>
</reference>
<dbReference type="CDD" id="cd00400">
    <property type="entry name" value="Voltage_gated_ClC"/>
    <property type="match status" value="1"/>
</dbReference>
<name>A0ABZ1RWP5_9ACTN</name>
<feature type="transmembrane region" description="Helical" evidence="5">
    <location>
        <begin position="145"/>
        <end position="171"/>
    </location>
</feature>
<feature type="transmembrane region" description="Helical" evidence="5">
    <location>
        <begin position="262"/>
        <end position="280"/>
    </location>
</feature>
<evidence type="ECO:0000256" key="1">
    <source>
        <dbReference type="ARBA" id="ARBA00004141"/>
    </source>
</evidence>
<dbReference type="InterPro" id="IPR001807">
    <property type="entry name" value="ClC"/>
</dbReference>
<feature type="transmembrane region" description="Helical" evidence="5">
    <location>
        <begin position="94"/>
        <end position="114"/>
    </location>
</feature>
<evidence type="ECO:0000256" key="3">
    <source>
        <dbReference type="ARBA" id="ARBA00022989"/>
    </source>
</evidence>
<gene>
    <name evidence="6" type="ORF">OHU17_29765</name>
</gene>
<proteinExistence type="predicted"/>
<comment type="subcellular location">
    <subcellularLocation>
        <location evidence="1">Membrane</location>
        <topology evidence="1">Multi-pass membrane protein</topology>
    </subcellularLocation>
</comment>
<dbReference type="SUPFAM" id="SSF81340">
    <property type="entry name" value="Clc chloride channel"/>
    <property type="match status" value="1"/>
</dbReference>
<feature type="transmembrane region" description="Helical" evidence="5">
    <location>
        <begin position="330"/>
        <end position="350"/>
    </location>
</feature>
<evidence type="ECO:0000256" key="5">
    <source>
        <dbReference type="SAM" id="Phobius"/>
    </source>
</evidence>
<sequence>MRTRGYLKLLFLAAVLGVVLSAGAYGFLQAVDQIQHALFDDLPRGLGFARPPVWWPLPLLALSGLLVALAIRYLPGNGGHEPAEGLNTKGAPPAAELAGILLAALASLGFGAVIGPEAPLIALGGGIALYAIRRVQPTADATTQAVVAASGSFAAISALLGSPLLGAFLLMETSGIGGPALGLTLLPGLLASGIGSLIFTGLGSWTGVGGGQLVIPSLPATERPDLAQFCWALVIGIAAAAAGTTIQRLARRLQKDVKRRRLLWTPLLGLVVAGLAIAYAEATGNDSSEVLFSGQSALPQVLLHAGEYTGAALTLLIVCKGIGYCLCLSAFRGGPIFPALFIGAAGGIALSHLPGLPYVSAAAMGMGAMAVALLKLPMTSVLLATLLLGSDGVTVMPLVIVAVVVSHVTASRLTPAPPPEPAVTPPPVPA</sequence>
<dbReference type="InterPro" id="IPR050368">
    <property type="entry name" value="ClC-type_chloride_channel"/>
</dbReference>
<dbReference type="EMBL" id="CP108057">
    <property type="protein sequence ID" value="WUO51063.1"/>
    <property type="molecule type" value="Genomic_DNA"/>
</dbReference>